<dbReference type="AlphaFoldDB" id="A0A917A3E6"/>
<evidence type="ECO:0000313" key="2">
    <source>
        <dbReference type="EMBL" id="GGE24876.1"/>
    </source>
</evidence>
<gene>
    <name evidence="2" type="primary">cpsH</name>
    <name evidence="2" type="ORF">GCM10011510_02450</name>
</gene>
<feature type="transmembrane region" description="Helical" evidence="1">
    <location>
        <begin position="217"/>
        <end position="236"/>
    </location>
</feature>
<keyword evidence="1" id="KW-0812">Transmembrane</keyword>
<keyword evidence="1" id="KW-0472">Membrane</keyword>
<feature type="transmembrane region" description="Helical" evidence="1">
    <location>
        <begin position="57"/>
        <end position="73"/>
    </location>
</feature>
<feature type="transmembrane region" description="Helical" evidence="1">
    <location>
        <begin position="282"/>
        <end position="302"/>
    </location>
</feature>
<feature type="transmembrane region" description="Helical" evidence="1">
    <location>
        <begin position="31"/>
        <end position="48"/>
    </location>
</feature>
<feature type="transmembrane region" description="Helical" evidence="1">
    <location>
        <begin position="332"/>
        <end position="350"/>
    </location>
</feature>
<accession>A0A917A3E6</accession>
<feature type="transmembrane region" description="Helical" evidence="1">
    <location>
        <begin position="7"/>
        <end position="25"/>
    </location>
</feature>
<dbReference type="Proteomes" id="UP000660801">
    <property type="component" value="Unassembled WGS sequence"/>
</dbReference>
<reference evidence="2" key="1">
    <citation type="journal article" date="2014" name="Int. J. Syst. Evol. Microbiol.">
        <title>Complete genome sequence of Corynebacterium casei LMG S-19264T (=DSM 44701T), isolated from a smear-ripened cheese.</title>
        <authorList>
            <consortium name="US DOE Joint Genome Institute (JGI-PGF)"/>
            <person name="Walter F."/>
            <person name="Albersmeier A."/>
            <person name="Kalinowski J."/>
            <person name="Ruckert C."/>
        </authorList>
    </citation>
    <scope>NUCLEOTIDE SEQUENCE</scope>
    <source>
        <strain evidence="2">CGMCC 1.15533</strain>
    </source>
</reference>
<comment type="caution">
    <text evidence="2">The sequence shown here is derived from an EMBL/GenBank/DDBJ whole genome shotgun (WGS) entry which is preliminary data.</text>
</comment>
<dbReference type="EMBL" id="BMJN01000002">
    <property type="protein sequence ID" value="GGE24876.1"/>
    <property type="molecule type" value="Genomic_DNA"/>
</dbReference>
<reference evidence="2" key="2">
    <citation type="submission" date="2020-09" db="EMBL/GenBank/DDBJ databases">
        <authorList>
            <person name="Sun Q."/>
            <person name="Zhou Y."/>
        </authorList>
    </citation>
    <scope>NUCLEOTIDE SEQUENCE</scope>
    <source>
        <strain evidence="2">CGMCC 1.15533</strain>
    </source>
</reference>
<feature type="transmembrane region" description="Helical" evidence="1">
    <location>
        <begin position="143"/>
        <end position="162"/>
    </location>
</feature>
<name>A0A917A3E6_9STRE</name>
<evidence type="ECO:0000256" key="1">
    <source>
        <dbReference type="SAM" id="Phobius"/>
    </source>
</evidence>
<sequence>MRLTKNEILYLLPLLLISFVKGIGISSDNKVYVAVLLFGTVLIVMKSVKERWTRNEFIGLAALFLIGVLSLLMTKKETVLFSLLLVVGSKGIRLNKIFWTMLISRLVGFFYNVLLSVVGILPAKQAIFYREGVFISRYSFGFGHPNLFHSSFFMIVVLWLFLKFERLKLIEVFFLMICNFLIFSYSYSRTGFYMICLLFVGYYALQWKPVLKLLKIVVPYVQFFLLGLTLVLARLLGKSVIVQQLDIFLTGRLYYTHLQFQYPLTLFGRNYDGTGILFDNSYSMIVMLYGVILAIIVSLAYYKTARFTANYGSLATNFVLVMISLLLFTESFYMNTLFNITLFIIAKYYFRELDDLQ</sequence>
<keyword evidence="1" id="KW-1133">Transmembrane helix</keyword>
<dbReference type="OrthoDB" id="2002115at2"/>
<dbReference type="RefSeq" id="WP_068989695.1">
    <property type="nucleotide sequence ID" value="NZ_BMJN01000002.1"/>
</dbReference>
<evidence type="ECO:0008006" key="4">
    <source>
        <dbReference type="Google" id="ProtNLM"/>
    </source>
</evidence>
<feature type="transmembrane region" description="Helical" evidence="1">
    <location>
        <begin position="102"/>
        <end position="123"/>
    </location>
</feature>
<organism evidence="2 3">
    <name type="scientific">Streptococcus himalayensis</name>
    <dbReference type="NCBI Taxonomy" id="1888195"/>
    <lineage>
        <taxon>Bacteria</taxon>
        <taxon>Bacillati</taxon>
        <taxon>Bacillota</taxon>
        <taxon>Bacilli</taxon>
        <taxon>Lactobacillales</taxon>
        <taxon>Streptococcaceae</taxon>
        <taxon>Streptococcus</taxon>
    </lineage>
</organism>
<protein>
    <recommendedName>
        <fullName evidence="4">Polysaccharide polymerase</fullName>
    </recommendedName>
</protein>
<keyword evidence="3" id="KW-1185">Reference proteome</keyword>
<evidence type="ECO:0000313" key="3">
    <source>
        <dbReference type="Proteomes" id="UP000660801"/>
    </source>
</evidence>
<proteinExistence type="predicted"/>
<feature type="transmembrane region" description="Helical" evidence="1">
    <location>
        <begin position="192"/>
        <end position="210"/>
    </location>
</feature>